<organism evidence="7 8">
    <name type="scientific">Puniceicoccus vermicola</name>
    <dbReference type="NCBI Taxonomy" id="388746"/>
    <lineage>
        <taxon>Bacteria</taxon>
        <taxon>Pseudomonadati</taxon>
        <taxon>Verrucomicrobiota</taxon>
        <taxon>Opitutia</taxon>
        <taxon>Puniceicoccales</taxon>
        <taxon>Puniceicoccaceae</taxon>
        <taxon>Puniceicoccus</taxon>
    </lineage>
</organism>
<dbReference type="RefSeq" id="WP_185693360.1">
    <property type="nucleotide sequence ID" value="NZ_JACHVA010000101.1"/>
</dbReference>
<reference evidence="7 8" key="1">
    <citation type="submission" date="2020-07" db="EMBL/GenBank/DDBJ databases">
        <authorList>
            <person name="Feng X."/>
        </authorList>
    </citation>
    <scope>NUCLEOTIDE SEQUENCE [LARGE SCALE GENOMIC DNA]</scope>
    <source>
        <strain evidence="7 8">JCM14086</strain>
    </source>
</reference>
<evidence type="ECO:0000256" key="1">
    <source>
        <dbReference type="ARBA" id="ARBA00022723"/>
    </source>
</evidence>
<dbReference type="Pfam" id="PF02449">
    <property type="entry name" value="Glyco_hydro_42"/>
    <property type="match status" value="1"/>
</dbReference>
<name>A0A7X1AZK3_9BACT</name>
<comment type="caution">
    <text evidence="7">The sequence shown here is derived from an EMBL/GenBank/DDBJ whole genome shotgun (WGS) entry which is preliminary data.</text>
</comment>
<dbReference type="CDD" id="cd03143">
    <property type="entry name" value="A4_beta-galactosidase_middle_domain"/>
    <property type="match status" value="1"/>
</dbReference>
<dbReference type="InterPro" id="IPR017853">
    <property type="entry name" value="GH"/>
</dbReference>
<gene>
    <name evidence="7" type="ORF">H5P30_13000</name>
</gene>
<evidence type="ECO:0000256" key="2">
    <source>
        <dbReference type="ARBA" id="ARBA00022801"/>
    </source>
</evidence>
<feature type="chain" id="PRO_5031556752" evidence="5">
    <location>
        <begin position="24"/>
        <end position="1187"/>
    </location>
</feature>
<evidence type="ECO:0000313" key="8">
    <source>
        <dbReference type="Proteomes" id="UP000525652"/>
    </source>
</evidence>
<dbReference type="Proteomes" id="UP000525652">
    <property type="component" value="Unassembled WGS sequence"/>
</dbReference>
<dbReference type="Gene3D" id="3.40.50.880">
    <property type="match status" value="1"/>
</dbReference>
<sequence length="1187" mass="136373">MKRKYLTVVSLLAGLGLTCPLFGTSELKAFDVLNVDDWKVEIREGDTVRLLSSEDDLLAVDFDVAVDRSQMVGHVRRKEGGFRLLLKEPIALAPEDQRVVFEVRMKGVKEDTYQVRPLLEDENGETISYRAVPIRSFQESHDGWKWMKTHVFDLTEAGGATDNIFRVEGGDLNAWPDGNLTFRGFQVVLFANRGKRAEGESSGTIYLGNIELGGKQVPDSPFAFADSLLEEKGKYEISFEIRSAFQGAPVEEMVETLDFDPDNEASRRQRIELPIGDLHNSWVRYQVRDEEGMPVVSEDIRWEQNISPEVSKDVASIDLTQRPLLGLVRMNPDRLDDSKQTGGVYREDEEMNVQFRIFEPEDGSESLTLQWQFMPYLSDKIIDSGEEDVRFEGASFVDANVVLPVVKDRDAYRISYTVLDKEQKTVDGGEYVLGVAREQIPAYISRDGNLPDRNVIKRHPYFRTTYFYKRSRGEVPVEEDILENFSEMVDESKQMASHITYMVDLAEFEILPGVYDFALMDQIMDVAADNGAGITVRLAHTEQEKPYRWLPYTLPRSFDGTPLEGHGYYGSYSVADPDYRDSWHRAFKAVHDRYQEHPAFEGYYVMQAGGEWAIPDEPWNGYISDYSVAGQNGFRDYLKNTLGLDLQQLNDRWSTDYTSWEQVMPPLPDLSKGKAPDLRPQWVDFQRCKNFWRSSWYNRVTQRIRSYDEQRVIIVYGGFRNVGNDELLDLVDYFHNGGNHYLQGEGTMVKMWEDDRVGWINEPHHPHGWAAYGDPADRGWVLDWQMYVSIAQSGGGGANLHVYYFPNPGVDLTAHYGGTYAYDRFERYKPILREFQEMTLVQDPKQVAVIQDEKTLLTKHRTTFMARKSDLRRWFELMKLDAVDFEFYREDEEANYKMLVLNPIDEVLSEDTIEVVNRMARNGALVVMSARTGRYTTDEQHGEYPLLKKLEIPLPTGTWEMNEEDVVAKIEESDWLGSSEGGLPFFTQEDLRNDLAKEDLYESYWKWPYRFIPETDYFGYYKGNLDVGGETLATFVDGGVAASLYSVGEGQVLVFWGTPEMKPEEQNGLMAAIAKKAGVTNGTMDNPIPYMLEGVDESMDRFYTFIYEEKAGIYLQKIGNVPDGEWFVDDMVTDTRMGTYDGTLIRENGMELEFRSGNSPLKVLRFIRPKKMGNAKWMEKYPDYTGN</sequence>
<feature type="signal peptide" evidence="5">
    <location>
        <begin position="1"/>
        <end position="23"/>
    </location>
</feature>
<dbReference type="AlphaFoldDB" id="A0A7X1AZK3"/>
<dbReference type="GO" id="GO:0004565">
    <property type="term" value="F:beta-galactosidase activity"/>
    <property type="evidence" value="ECO:0007669"/>
    <property type="project" value="InterPro"/>
</dbReference>
<keyword evidence="2" id="KW-0378">Hydrolase</keyword>
<dbReference type="InterPro" id="IPR029062">
    <property type="entry name" value="Class_I_gatase-like"/>
</dbReference>
<dbReference type="InterPro" id="IPR013529">
    <property type="entry name" value="Glyco_hydro_42_N"/>
</dbReference>
<dbReference type="InterPro" id="IPR003476">
    <property type="entry name" value="Glyco_hydro_42"/>
</dbReference>
<dbReference type="GO" id="GO:0046872">
    <property type="term" value="F:metal ion binding"/>
    <property type="evidence" value="ECO:0007669"/>
    <property type="project" value="UniProtKB-KW"/>
</dbReference>
<protein>
    <submittedName>
        <fullName evidence="7">Beta-galactosidase</fullName>
    </submittedName>
</protein>
<evidence type="ECO:0000259" key="6">
    <source>
        <dbReference type="Pfam" id="PF02449"/>
    </source>
</evidence>
<proteinExistence type="predicted"/>
<dbReference type="EMBL" id="JACHVA010000101">
    <property type="protein sequence ID" value="MBC2602694.1"/>
    <property type="molecule type" value="Genomic_DNA"/>
</dbReference>
<feature type="domain" description="Glycoside hydrolase family 42 N-terminal" evidence="6">
    <location>
        <begin position="511"/>
        <end position="714"/>
    </location>
</feature>
<keyword evidence="5" id="KW-0732">Signal</keyword>
<evidence type="ECO:0000256" key="5">
    <source>
        <dbReference type="SAM" id="SignalP"/>
    </source>
</evidence>
<dbReference type="SUPFAM" id="SSF51445">
    <property type="entry name" value="(Trans)glycosidases"/>
    <property type="match status" value="1"/>
</dbReference>
<dbReference type="GO" id="GO:0005975">
    <property type="term" value="P:carbohydrate metabolic process"/>
    <property type="evidence" value="ECO:0007669"/>
    <property type="project" value="InterPro"/>
</dbReference>
<evidence type="ECO:0000256" key="4">
    <source>
        <dbReference type="ARBA" id="ARBA00023295"/>
    </source>
</evidence>
<dbReference type="PANTHER" id="PTHR36447:SF2">
    <property type="entry name" value="BETA-GALACTOSIDASE YESZ"/>
    <property type="match status" value="1"/>
</dbReference>
<evidence type="ECO:0000256" key="3">
    <source>
        <dbReference type="ARBA" id="ARBA00022833"/>
    </source>
</evidence>
<evidence type="ECO:0000313" key="7">
    <source>
        <dbReference type="EMBL" id="MBC2602694.1"/>
    </source>
</evidence>
<keyword evidence="1" id="KW-0479">Metal-binding</keyword>
<accession>A0A7X1AZK3</accession>
<dbReference type="GO" id="GO:0009341">
    <property type="term" value="C:beta-galactosidase complex"/>
    <property type="evidence" value="ECO:0007669"/>
    <property type="project" value="InterPro"/>
</dbReference>
<dbReference type="Gene3D" id="3.20.20.80">
    <property type="entry name" value="Glycosidases"/>
    <property type="match status" value="1"/>
</dbReference>
<keyword evidence="8" id="KW-1185">Reference proteome</keyword>
<dbReference type="PANTHER" id="PTHR36447">
    <property type="entry name" value="BETA-GALACTOSIDASE GANA"/>
    <property type="match status" value="1"/>
</dbReference>
<keyword evidence="3" id="KW-0862">Zinc</keyword>
<keyword evidence="4" id="KW-0326">Glycosidase</keyword>